<accession>D6X2X1</accession>
<dbReference type="Proteomes" id="UP000007266">
    <property type="component" value="Linkage group 9"/>
</dbReference>
<keyword evidence="2" id="KW-1185">Reference proteome</keyword>
<dbReference type="EMBL" id="KQ971372">
    <property type="protein sequence ID" value="EFA10657.1"/>
    <property type="molecule type" value="Genomic_DNA"/>
</dbReference>
<organism evidence="1 2">
    <name type="scientific">Tribolium castaneum</name>
    <name type="common">Red flour beetle</name>
    <dbReference type="NCBI Taxonomy" id="7070"/>
    <lineage>
        <taxon>Eukaryota</taxon>
        <taxon>Metazoa</taxon>
        <taxon>Ecdysozoa</taxon>
        <taxon>Arthropoda</taxon>
        <taxon>Hexapoda</taxon>
        <taxon>Insecta</taxon>
        <taxon>Pterygota</taxon>
        <taxon>Neoptera</taxon>
        <taxon>Endopterygota</taxon>
        <taxon>Coleoptera</taxon>
        <taxon>Polyphaga</taxon>
        <taxon>Cucujiformia</taxon>
        <taxon>Tenebrionidae</taxon>
        <taxon>Tenebrionidae incertae sedis</taxon>
        <taxon>Tribolium</taxon>
    </lineage>
</organism>
<sequence length="134" mass="15444">MDKKILGEQRNVSALISITSYTMNEQQQTSVQERCMESLRRSCSTTLIKSKSNYHLDFMLIKSQSRRGWRTDEPLPYSLYLPFLRHQLPPDADKNLLLQTSLAFAPCPSMRQISLRPERSIGDKFRVGRASGIH</sequence>
<name>D6X2X1_TRICA</name>
<dbReference type="HOGENOM" id="CLU_1898912_0_0_1"/>
<gene>
    <name evidence="1" type="primary">GLEAN_16294</name>
    <name evidence="1" type="ORF">TcasGA2_TC016294</name>
</gene>
<proteinExistence type="predicted"/>
<dbReference type="AlphaFoldDB" id="D6X2X1"/>
<reference evidence="1 2" key="2">
    <citation type="journal article" date="2010" name="Nucleic Acids Res.">
        <title>BeetleBase in 2010: revisions to provide comprehensive genomic information for Tribolium castaneum.</title>
        <authorList>
            <person name="Kim H.S."/>
            <person name="Murphy T."/>
            <person name="Xia J."/>
            <person name="Caragea D."/>
            <person name="Park Y."/>
            <person name="Beeman R.W."/>
            <person name="Lorenzen M.D."/>
            <person name="Butcher S."/>
            <person name="Manak J.R."/>
            <person name="Brown S.J."/>
        </authorList>
    </citation>
    <scope>GENOME REANNOTATION</scope>
    <source>
        <strain evidence="1 2">Georgia GA2</strain>
    </source>
</reference>
<protein>
    <submittedName>
        <fullName evidence="1">Uncharacterized protein</fullName>
    </submittedName>
</protein>
<evidence type="ECO:0000313" key="1">
    <source>
        <dbReference type="EMBL" id="EFA10657.1"/>
    </source>
</evidence>
<dbReference type="InParanoid" id="D6X2X1"/>
<reference evidence="1 2" key="1">
    <citation type="journal article" date="2008" name="Nature">
        <title>The genome of the model beetle and pest Tribolium castaneum.</title>
        <authorList>
            <consortium name="Tribolium Genome Sequencing Consortium"/>
            <person name="Richards S."/>
            <person name="Gibbs R.A."/>
            <person name="Weinstock G.M."/>
            <person name="Brown S.J."/>
            <person name="Denell R."/>
            <person name="Beeman R.W."/>
            <person name="Gibbs R."/>
            <person name="Beeman R.W."/>
            <person name="Brown S.J."/>
            <person name="Bucher G."/>
            <person name="Friedrich M."/>
            <person name="Grimmelikhuijzen C.J."/>
            <person name="Klingler M."/>
            <person name="Lorenzen M."/>
            <person name="Richards S."/>
            <person name="Roth S."/>
            <person name="Schroder R."/>
            <person name="Tautz D."/>
            <person name="Zdobnov E.M."/>
            <person name="Muzny D."/>
            <person name="Gibbs R.A."/>
            <person name="Weinstock G.M."/>
            <person name="Attaway T."/>
            <person name="Bell S."/>
            <person name="Buhay C.J."/>
            <person name="Chandrabose M.N."/>
            <person name="Chavez D."/>
            <person name="Clerk-Blankenburg K.P."/>
            <person name="Cree A."/>
            <person name="Dao M."/>
            <person name="Davis C."/>
            <person name="Chacko J."/>
            <person name="Dinh H."/>
            <person name="Dugan-Rocha S."/>
            <person name="Fowler G."/>
            <person name="Garner T.T."/>
            <person name="Garnes J."/>
            <person name="Gnirke A."/>
            <person name="Hawes A."/>
            <person name="Hernandez J."/>
            <person name="Hines S."/>
            <person name="Holder M."/>
            <person name="Hume J."/>
            <person name="Jhangiani S.N."/>
            <person name="Joshi V."/>
            <person name="Khan Z.M."/>
            <person name="Jackson L."/>
            <person name="Kovar C."/>
            <person name="Kowis A."/>
            <person name="Lee S."/>
            <person name="Lewis L.R."/>
            <person name="Margolis J."/>
            <person name="Morgan M."/>
            <person name="Nazareth L.V."/>
            <person name="Nguyen N."/>
            <person name="Okwuonu G."/>
            <person name="Parker D."/>
            <person name="Richards S."/>
            <person name="Ruiz S.J."/>
            <person name="Santibanez J."/>
            <person name="Savard J."/>
            <person name="Scherer S.E."/>
            <person name="Schneider B."/>
            <person name="Sodergren E."/>
            <person name="Tautz D."/>
            <person name="Vattahil S."/>
            <person name="Villasana D."/>
            <person name="White C.S."/>
            <person name="Wright R."/>
            <person name="Park Y."/>
            <person name="Beeman R.W."/>
            <person name="Lord J."/>
            <person name="Oppert B."/>
            <person name="Lorenzen M."/>
            <person name="Brown S."/>
            <person name="Wang L."/>
            <person name="Savard J."/>
            <person name="Tautz D."/>
            <person name="Richards S."/>
            <person name="Weinstock G."/>
            <person name="Gibbs R.A."/>
            <person name="Liu Y."/>
            <person name="Worley K."/>
            <person name="Weinstock G."/>
            <person name="Elsik C.G."/>
            <person name="Reese J.T."/>
            <person name="Elhaik E."/>
            <person name="Landan G."/>
            <person name="Graur D."/>
            <person name="Arensburger P."/>
            <person name="Atkinson P."/>
            <person name="Beeman R.W."/>
            <person name="Beidler J."/>
            <person name="Brown S.J."/>
            <person name="Demuth J.P."/>
            <person name="Drury D.W."/>
            <person name="Du Y.Z."/>
            <person name="Fujiwara H."/>
            <person name="Lorenzen M."/>
            <person name="Maselli V."/>
            <person name="Osanai M."/>
            <person name="Park Y."/>
            <person name="Robertson H.M."/>
            <person name="Tu Z."/>
            <person name="Wang J.J."/>
            <person name="Wang S."/>
            <person name="Richards S."/>
            <person name="Song H."/>
            <person name="Zhang L."/>
            <person name="Sodergren E."/>
            <person name="Werner D."/>
            <person name="Stanke M."/>
            <person name="Morgenstern B."/>
            <person name="Solovyev V."/>
            <person name="Kosarev P."/>
            <person name="Brown G."/>
            <person name="Chen H.C."/>
            <person name="Ermolaeva O."/>
            <person name="Hlavina W."/>
            <person name="Kapustin Y."/>
            <person name="Kiryutin B."/>
            <person name="Kitts P."/>
            <person name="Maglott D."/>
            <person name="Pruitt K."/>
            <person name="Sapojnikov V."/>
            <person name="Souvorov A."/>
            <person name="Mackey A.J."/>
            <person name="Waterhouse R.M."/>
            <person name="Wyder S."/>
            <person name="Zdobnov E.M."/>
            <person name="Zdobnov E.M."/>
            <person name="Wyder S."/>
            <person name="Kriventseva E.V."/>
            <person name="Kadowaki T."/>
            <person name="Bork P."/>
            <person name="Aranda M."/>
            <person name="Bao R."/>
            <person name="Beermann A."/>
            <person name="Berns N."/>
            <person name="Bolognesi R."/>
            <person name="Bonneton F."/>
            <person name="Bopp D."/>
            <person name="Brown S.J."/>
            <person name="Bucher G."/>
            <person name="Butts T."/>
            <person name="Chaumot A."/>
            <person name="Denell R.E."/>
            <person name="Ferrier D.E."/>
            <person name="Friedrich M."/>
            <person name="Gordon C.M."/>
            <person name="Jindra M."/>
            <person name="Klingler M."/>
            <person name="Lan Q."/>
            <person name="Lattorff H.M."/>
            <person name="Laudet V."/>
            <person name="von Levetsow C."/>
            <person name="Liu Z."/>
            <person name="Lutz R."/>
            <person name="Lynch J.A."/>
            <person name="da Fonseca R.N."/>
            <person name="Posnien N."/>
            <person name="Reuter R."/>
            <person name="Roth S."/>
            <person name="Savard J."/>
            <person name="Schinko J.B."/>
            <person name="Schmitt C."/>
            <person name="Schoppmeier M."/>
            <person name="Schroder R."/>
            <person name="Shippy T.D."/>
            <person name="Simonnet F."/>
            <person name="Marques-Souza H."/>
            <person name="Tautz D."/>
            <person name="Tomoyasu Y."/>
            <person name="Trauner J."/>
            <person name="Van der Zee M."/>
            <person name="Vervoort M."/>
            <person name="Wittkopp N."/>
            <person name="Wimmer E.A."/>
            <person name="Yang X."/>
            <person name="Jones A.K."/>
            <person name="Sattelle D.B."/>
            <person name="Ebert P.R."/>
            <person name="Nelson D."/>
            <person name="Scott J.G."/>
            <person name="Beeman R.W."/>
            <person name="Muthukrishnan S."/>
            <person name="Kramer K.J."/>
            <person name="Arakane Y."/>
            <person name="Beeman R.W."/>
            <person name="Zhu Q."/>
            <person name="Hogenkamp D."/>
            <person name="Dixit R."/>
            <person name="Oppert B."/>
            <person name="Jiang H."/>
            <person name="Zou Z."/>
            <person name="Marshall J."/>
            <person name="Elpidina E."/>
            <person name="Vinokurov K."/>
            <person name="Oppert C."/>
            <person name="Zou Z."/>
            <person name="Evans J."/>
            <person name="Lu Z."/>
            <person name="Zhao P."/>
            <person name="Sumathipala N."/>
            <person name="Altincicek B."/>
            <person name="Vilcinskas A."/>
            <person name="Williams M."/>
            <person name="Hultmark D."/>
            <person name="Hetru C."/>
            <person name="Jiang H."/>
            <person name="Grimmelikhuijzen C.J."/>
            <person name="Hauser F."/>
            <person name="Cazzamali G."/>
            <person name="Williamson M."/>
            <person name="Park Y."/>
            <person name="Li B."/>
            <person name="Tanaka Y."/>
            <person name="Predel R."/>
            <person name="Neupert S."/>
            <person name="Schachtner J."/>
            <person name="Verleyen P."/>
            <person name="Raible F."/>
            <person name="Bork P."/>
            <person name="Friedrich M."/>
            <person name="Walden K.K."/>
            <person name="Robertson H.M."/>
            <person name="Angeli S."/>
            <person name="Foret S."/>
            <person name="Bucher G."/>
            <person name="Schuetz S."/>
            <person name="Maleszka R."/>
            <person name="Wimmer E.A."/>
            <person name="Beeman R.W."/>
            <person name="Lorenzen M."/>
            <person name="Tomoyasu Y."/>
            <person name="Miller S.C."/>
            <person name="Grossmann D."/>
            <person name="Bucher G."/>
        </authorList>
    </citation>
    <scope>NUCLEOTIDE SEQUENCE [LARGE SCALE GENOMIC DNA]</scope>
    <source>
        <strain evidence="1 2">Georgia GA2</strain>
    </source>
</reference>
<evidence type="ECO:0000313" key="2">
    <source>
        <dbReference type="Proteomes" id="UP000007266"/>
    </source>
</evidence>